<feature type="coiled-coil region" evidence="1">
    <location>
        <begin position="368"/>
        <end position="395"/>
    </location>
</feature>
<name>A0ABR0DX88_ZASCE</name>
<evidence type="ECO:0000313" key="4">
    <source>
        <dbReference type="EMBL" id="KAK4493767.1"/>
    </source>
</evidence>
<feature type="region of interest" description="Disordered" evidence="2">
    <location>
        <begin position="17"/>
        <end position="52"/>
    </location>
</feature>
<keyword evidence="3" id="KW-0812">Transmembrane</keyword>
<dbReference type="EMBL" id="JAXOVC010000015">
    <property type="protein sequence ID" value="KAK4493767.1"/>
    <property type="molecule type" value="Genomic_DNA"/>
</dbReference>
<feature type="compositionally biased region" description="Basic and acidic residues" evidence="2">
    <location>
        <begin position="37"/>
        <end position="49"/>
    </location>
</feature>
<evidence type="ECO:0000256" key="1">
    <source>
        <dbReference type="SAM" id="Coils"/>
    </source>
</evidence>
<evidence type="ECO:0000256" key="2">
    <source>
        <dbReference type="SAM" id="MobiDB-lite"/>
    </source>
</evidence>
<keyword evidence="3" id="KW-1133">Transmembrane helix</keyword>
<protein>
    <submittedName>
        <fullName evidence="4">Uncharacterized protein</fullName>
    </submittedName>
</protein>
<organism evidence="4 5">
    <name type="scientific">Zasmidium cellare</name>
    <name type="common">Wine cellar mold</name>
    <name type="synonym">Racodium cellare</name>
    <dbReference type="NCBI Taxonomy" id="395010"/>
    <lineage>
        <taxon>Eukaryota</taxon>
        <taxon>Fungi</taxon>
        <taxon>Dikarya</taxon>
        <taxon>Ascomycota</taxon>
        <taxon>Pezizomycotina</taxon>
        <taxon>Dothideomycetes</taxon>
        <taxon>Dothideomycetidae</taxon>
        <taxon>Mycosphaerellales</taxon>
        <taxon>Mycosphaerellaceae</taxon>
        <taxon>Zasmidium</taxon>
    </lineage>
</organism>
<evidence type="ECO:0000313" key="5">
    <source>
        <dbReference type="Proteomes" id="UP001305779"/>
    </source>
</evidence>
<keyword evidence="1" id="KW-0175">Coiled coil</keyword>
<reference evidence="4 5" key="1">
    <citation type="journal article" date="2023" name="G3 (Bethesda)">
        <title>A chromosome-level genome assembly of Zasmidium syzygii isolated from banana leaves.</title>
        <authorList>
            <person name="van Westerhoven A.C."/>
            <person name="Mehrabi R."/>
            <person name="Talebi R."/>
            <person name="Steentjes M.B.F."/>
            <person name="Corcolon B."/>
            <person name="Chong P.A."/>
            <person name="Kema G.H.J."/>
            <person name="Seidl M.F."/>
        </authorList>
    </citation>
    <scope>NUCLEOTIDE SEQUENCE [LARGE SCALE GENOMIC DNA]</scope>
    <source>
        <strain evidence="4 5">P124</strain>
    </source>
</reference>
<dbReference type="Proteomes" id="UP001305779">
    <property type="component" value="Unassembled WGS sequence"/>
</dbReference>
<evidence type="ECO:0000256" key="3">
    <source>
        <dbReference type="SAM" id="Phobius"/>
    </source>
</evidence>
<keyword evidence="5" id="KW-1185">Reference proteome</keyword>
<comment type="caution">
    <text evidence="4">The sequence shown here is derived from an EMBL/GenBank/DDBJ whole genome shotgun (WGS) entry which is preliminary data.</text>
</comment>
<proteinExistence type="predicted"/>
<gene>
    <name evidence="4" type="ORF">PRZ48_014952</name>
</gene>
<feature type="transmembrane region" description="Helical" evidence="3">
    <location>
        <begin position="55"/>
        <end position="76"/>
    </location>
</feature>
<sequence>MVSSKAAARTLNTLRHRLRGRPPGPLIQRSFTTTRPRRNEWSSHHDYHSSRSSRFGPAVTGGCVGGGVVLLAWFLWDNYFNPRPTTLPIEQRNNYPNPGPEQFKFDFREITPGPTDEVIRSLKEVADKFSPWIPGGREFVEKSFSDLERVREKHETEVNAIVRDTYEELRDVSSRKSTSLETVNATWYILSRRLEELSSLAGDVAEQILDSHPQLRGRLDGSFEQLRRLGDRLGPGAKREVDETFCEVSNMVKQGVDDATVDRINRIVQDKARHIKSRSEQAWYVAMEQMQPMLDRNPGVKAIVDDNIDTLRQARAKEVSEKIRQAVMSGSTGELERFIKDITKKTQQHSSGSLSNWLSKLPDGSKILPQLQQLKEAAETKSADAEQLARETLNDVSRILDQRTRQAETLTRSRSRDQGGRSAWL</sequence>
<feature type="region of interest" description="Disordered" evidence="2">
    <location>
        <begin position="404"/>
        <end position="425"/>
    </location>
</feature>
<accession>A0ABR0DX88</accession>
<keyword evidence="3" id="KW-0472">Membrane</keyword>